<keyword evidence="1" id="KW-0175">Coiled coil</keyword>
<reference evidence="5" key="1">
    <citation type="submission" date="2016-11" db="UniProtKB">
        <authorList>
            <consortium name="WormBaseParasite"/>
        </authorList>
    </citation>
    <scope>IDENTIFICATION</scope>
</reference>
<proteinExistence type="predicted"/>
<protein>
    <submittedName>
        <fullName evidence="5">t-SNARE coiled-coil homology domain-containing protein</fullName>
    </submittedName>
</protein>
<dbReference type="AlphaFoldDB" id="A0A1I7WEB6"/>
<evidence type="ECO:0000256" key="1">
    <source>
        <dbReference type="SAM" id="Coils"/>
    </source>
</evidence>
<feature type="coiled-coil region" evidence="1">
    <location>
        <begin position="112"/>
        <end position="153"/>
    </location>
</feature>
<keyword evidence="4" id="KW-1185">Reference proteome</keyword>
<keyword evidence="3" id="KW-1133">Transmembrane helix</keyword>
<evidence type="ECO:0000256" key="3">
    <source>
        <dbReference type="SAM" id="Phobius"/>
    </source>
</evidence>
<feature type="compositionally biased region" description="Polar residues" evidence="2">
    <location>
        <begin position="271"/>
        <end position="280"/>
    </location>
</feature>
<dbReference type="Gene3D" id="1.20.5.170">
    <property type="match status" value="1"/>
</dbReference>
<dbReference type="WBParaSite" id="Hba_03287">
    <property type="protein sequence ID" value="Hba_03287"/>
    <property type="gene ID" value="Hba_03287"/>
</dbReference>
<feature type="transmembrane region" description="Helical" evidence="3">
    <location>
        <begin position="185"/>
        <end position="207"/>
    </location>
</feature>
<evidence type="ECO:0000313" key="4">
    <source>
        <dbReference type="Proteomes" id="UP000095283"/>
    </source>
</evidence>
<feature type="region of interest" description="Disordered" evidence="2">
    <location>
        <begin position="256"/>
        <end position="280"/>
    </location>
</feature>
<name>A0A1I7WEB6_HETBA</name>
<dbReference type="Proteomes" id="UP000095283">
    <property type="component" value="Unplaced"/>
</dbReference>
<sequence>MSTAYHFISTSAATMSYILVFFMESNTYSVIARRTIASPTNVGDTVVVPYGDDKKYKAIIKHPVTKAQHEKMTGTLLILSGIPPREASVLEAADPDPTNTQDQGIGMIMPILKSLVEEVKMLRNRMDSIDRKMDNMEHKIDSMELKVSTLDENSGDIRTDLCRVRRAATELLDRVPKQPATTGEYSVYFFTIFLQFCFLFLPQVRWLRKVLNDRYRISSPAEEIAHWKMAKRGINNYWLNRKRKLNLEKDSLERPSLPKRRYAGPEDEELANQSDEYAFD</sequence>
<organism evidence="4 5">
    <name type="scientific">Heterorhabditis bacteriophora</name>
    <name type="common">Entomopathogenic nematode worm</name>
    <dbReference type="NCBI Taxonomy" id="37862"/>
    <lineage>
        <taxon>Eukaryota</taxon>
        <taxon>Metazoa</taxon>
        <taxon>Ecdysozoa</taxon>
        <taxon>Nematoda</taxon>
        <taxon>Chromadorea</taxon>
        <taxon>Rhabditida</taxon>
        <taxon>Rhabditina</taxon>
        <taxon>Rhabditomorpha</taxon>
        <taxon>Strongyloidea</taxon>
        <taxon>Heterorhabditidae</taxon>
        <taxon>Heterorhabditis</taxon>
    </lineage>
</organism>
<accession>A0A1I7WEB6</accession>
<keyword evidence="3" id="KW-0812">Transmembrane</keyword>
<keyword evidence="3" id="KW-0472">Membrane</keyword>
<evidence type="ECO:0000256" key="2">
    <source>
        <dbReference type="SAM" id="MobiDB-lite"/>
    </source>
</evidence>
<evidence type="ECO:0000313" key="5">
    <source>
        <dbReference type="WBParaSite" id="Hba_03287"/>
    </source>
</evidence>